<dbReference type="SUPFAM" id="SSF141868">
    <property type="entry name" value="EAL domain-like"/>
    <property type="match status" value="1"/>
</dbReference>
<gene>
    <name evidence="2" type="ORF">SAMN05421548_102236</name>
</gene>
<dbReference type="STRING" id="416944.SAMN05421548_102236"/>
<dbReference type="Pfam" id="PF08668">
    <property type="entry name" value="HDOD"/>
    <property type="match status" value="1"/>
</dbReference>
<dbReference type="SUPFAM" id="SSF109604">
    <property type="entry name" value="HD-domain/PDEase-like"/>
    <property type="match status" value="1"/>
</dbReference>
<dbReference type="Pfam" id="PF00563">
    <property type="entry name" value="EAL"/>
    <property type="match status" value="1"/>
</dbReference>
<dbReference type="InterPro" id="IPR001633">
    <property type="entry name" value="EAL_dom"/>
</dbReference>
<dbReference type="PANTHER" id="PTHR33525:SF4">
    <property type="entry name" value="CYCLIC DI-GMP PHOSPHODIESTERASE CDGJ"/>
    <property type="match status" value="1"/>
</dbReference>
<proteinExistence type="predicted"/>
<dbReference type="InterPro" id="IPR035919">
    <property type="entry name" value="EAL_sf"/>
</dbReference>
<evidence type="ECO:0000259" key="1">
    <source>
        <dbReference type="PROSITE" id="PS51833"/>
    </source>
</evidence>
<dbReference type="RefSeq" id="WP_176928911.1">
    <property type="nucleotide sequence ID" value="NZ_FMYQ01000002.1"/>
</dbReference>
<evidence type="ECO:0000313" key="3">
    <source>
        <dbReference type="Proteomes" id="UP000198908"/>
    </source>
</evidence>
<dbReference type="Proteomes" id="UP000198908">
    <property type="component" value="Unassembled WGS sequence"/>
</dbReference>
<sequence>MFVARQPVLDRSGSVVAHEILLGDDDAQVADDHGRLREQAGRAERVRSSGELERLIGLGDTFVSYADVTHPQDLIGELPFSGVVLEVAAGFLPAPQLVSQCERLRAMGYRLALDGVRGFDPALEALLPYVDVVKLDWPRIPADEAAGIVARFRQAGKQVLAERIDQRDAHANAMLAGCDLFQGFFFATPLASPVSRPSYAFAAILKVLRMLTADASEAEIEQALKEAPMLVVQLLRLANSSSLLSLRNRKIASIRQAFSVVGSRQLTRWCCLLLYGSPSGLAAENDPLVQFVTQRAAIMEFIAQETGGDSGLCQSAYLAGLLSLAHVSHGGDASTFIAELPVGPAIRAAVTERGGPLGSMLLIAEQLEAGGYRAALASCRAAFGPELAAHLANWMP</sequence>
<dbReference type="InterPro" id="IPR013976">
    <property type="entry name" value="HDOD"/>
</dbReference>
<dbReference type="InterPro" id="IPR014408">
    <property type="entry name" value="dGMP_Pdiesterase_EAL/HD-GYP"/>
</dbReference>
<reference evidence="3" key="1">
    <citation type="submission" date="2016-09" db="EMBL/GenBank/DDBJ databases">
        <authorList>
            <person name="Varghese N."/>
            <person name="Submissions S."/>
        </authorList>
    </citation>
    <scope>NUCLEOTIDE SEQUENCE [LARGE SCALE GENOMIC DNA]</scope>
    <source>
        <strain evidence="3">TNe-862</strain>
    </source>
</reference>
<accession>A0A1G6HES3</accession>
<dbReference type="InterPro" id="IPR052340">
    <property type="entry name" value="RNase_Y/CdgJ"/>
</dbReference>
<name>A0A1G6HES3_9BURK</name>
<dbReference type="AlphaFoldDB" id="A0A1G6HES3"/>
<keyword evidence="3" id="KW-1185">Reference proteome</keyword>
<dbReference type="Gene3D" id="3.20.20.450">
    <property type="entry name" value="EAL domain"/>
    <property type="match status" value="1"/>
</dbReference>
<dbReference type="PANTHER" id="PTHR33525">
    <property type="match status" value="1"/>
</dbReference>
<dbReference type="EMBL" id="FMYQ01000002">
    <property type="protein sequence ID" value="SDB92664.1"/>
    <property type="molecule type" value="Genomic_DNA"/>
</dbReference>
<dbReference type="PROSITE" id="PS51833">
    <property type="entry name" value="HDOD"/>
    <property type="match status" value="1"/>
</dbReference>
<dbReference type="Gene3D" id="1.10.3210.10">
    <property type="entry name" value="Hypothetical protein af1432"/>
    <property type="match status" value="1"/>
</dbReference>
<protein>
    <submittedName>
        <fullName evidence="2">EAL and modified HD-GYP domain-containing signal transduction protein</fullName>
    </submittedName>
</protein>
<organism evidence="2 3">
    <name type="scientific">Paraburkholderia lycopersici</name>
    <dbReference type="NCBI Taxonomy" id="416944"/>
    <lineage>
        <taxon>Bacteria</taxon>
        <taxon>Pseudomonadati</taxon>
        <taxon>Pseudomonadota</taxon>
        <taxon>Betaproteobacteria</taxon>
        <taxon>Burkholderiales</taxon>
        <taxon>Burkholderiaceae</taxon>
        <taxon>Paraburkholderia</taxon>
    </lineage>
</organism>
<evidence type="ECO:0000313" key="2">
    <source>
        <dbReference type="EMBL" id="SDB92664.1"/>
    </source>
</evidence>
<dbReference type="PIRSF" id="PIRSF003180">
    <property type="entry name" value="DiGMPpdiest_YuxH"/>
    <property type="match status" value="1"/>
</dbReference>
<feature type="domain" description="HDOD" evidence="1">
    <location>
        <begin position="197"/>
        <end position="388"/>
    </location>
</feature>